<dbReference type="InterPro" id="IPR005064">
    <property type="entry name" value="BUG"/>
</dbReference>
<dbReference type="InterPro" id="IPR042100">
    <property type="entry name" value="Bug_dom1"/>
</dbReference>
<reference evidence="3 4" key="1">
    <citation type="submission" date="2021-12" db="EMBL/GenBank/DDBJ databases">
        <title>Siccirubricoccus leaddurans sp. nov., a high concentration Zn2+ tolerance bacterium.</title>
        <authorList>
            <person name="Cao Y."/>
        </authorList>
    </citation>
    <scope>NUCLEOTIDE SEQUENCE [LARGE SCALE GENOMIC DNA]</scope>
    <source>
        <strain evidence="3 4">KC 17139</strain>
    </source>
</reference>
<dbReference type="Gene3D" id="3.40.190.10">
    <property type="entry name" value="Periplasmic binding protein-like II"/>
    <property type="match status" value="1"/>
</dbReference>
<feature type="signal peptide" evidence="2">
    <location>
        <begin position="1"/>
        <end position="26"/>
    </location>
</feature>
<comment type="caution">
    <text evidence="3">The sequence shown here is derived from an EMBL/GenBank/DDBJ whole genome shotgun (WGS) entry which is preliminary data.</text>
</comment>
<evidence type="ECO:0000256" key="2">
    <source>
        <dbReference type="SAM" id="SignalP"/>
    </source>
</evidence>
<evidence type="ECO:0000256" key="1">
    <source>
        <dbReference type="ARBA" id="ARBA00006987"/>
    </source>
</evidence>
<dbReference type="PANTHER" id="PTHR42928:SF5">
    <property type="entry name" value="BLR1237 PROTEIN"/>
    <property type="match status" value="1"/>
</dbReference>
<sequence>MSITAAATRRGMLALPGLLIASAGRAQVPAQAPWPDRPVRLLIGYPPGGPTDFIGRLAATALQAAWGQTVVVENRAGASSSVAAEVVARAAPDGLTLFFASNAVVLNAAVHPSLPYALPDSFAPIGTFCTAPNVFWCAADQPWRDLGAVAAAARAQPGALAYGTTGVGGTGHFGGETLCRALGISLTHVPYRGTAPLMQDVIGGRVPLLSHGMAGAVGPYQAGQIRPLAILGPKRAPELPEVPTMAELGFPVPDSGLWFGLMAPAGTPLALVARMARDLAVVTNTADTRTKLATQAAVPDFTGPEEFAARIRAELATWQGIARSAGIKAE</sequence>
<dbReference type="CDD" id="cd07012">
    <property type="entry name" value="PBP2_Bug_TTT"/>
    <property type="match status" value="1"/>
</dbReference>
<dbReference type="Gene3D" id="3.40.190.150">
    <property type="entry name" value="Bordetella uptake gene, domain 1"/>
    <property type="match status" value="1"/>
</dbReference>
<dbReference type="RefSeq" id="WP_252955624.1">
    <property type="nucleotide sequence ID" value="NZ_JAFIRR010000163.1"/>
</dbReference>
<evidence type="ECO:0000313" key="3">
    <source>
        <dbReference type="EMBL" id="MCO6418999.1"/>
    </source>
</evidence>
<feature type="chain" id="PRO_5047529304" evidence="2">
    <location>
        <begin position="27"/>
        <end position="330"/>
    </location>
</feature>
<name>A0ABT1DAU2_9PROT</name>
<dbReference type="PIRSF" id="PIRSF017082">
    <property type="entry name" value="YflP"/>
    <property type="match status" value="1"/>
</dbReference>
<keyword evidence="2" id="KW-0732">Signal</keyword>
<accession>A0ABT1DAU2</accession>
<comment type="similarity">
    <text evidence="1">Belongs to the UPF0065 (bug) family.</text>
</comment>
<protein>
    <submittedName>
        <fullName evidence="3">Tripartite tricarboxylate transporter substrate binding protein</fullName>
    </submittedName>
</protein>
<dbReference type="Proteomes" id="UP001523392">
    <property type="component" value="Unassembled WGS sequence"/>
</dbReference>
<evidence type="ECO:0000313" key="4">
    <source>
        <dbReference type="Proteomes" id="UP001523392"/>
    </source>
</evidence>
<dbReference type="EMBL" id="JAFIRR010000163">
    <property type="protein sequence ID" value="MCO6418999.1"/>
    <property type="molecule type" value="Genomic_DNA"/>
</dbReference>
<proteinExistence type="inferred from homology"/>
<gene>
    <name evidence="3" type="ORF">JYK14_22980</name>
</gene>
<keyword evidence="4" id="KW-1185">Reference proteome</keyword>
<dbReference type="Pfam" id="PF03401">
    <property type="entry name" value="TctC"/>
    <property type="match status" value="1"/>
</dbReference>
<organism evidence="3 4">
    <name type="scientific">Siccirubricoccus soli</name>
    <dbReference type="NCBI Taxonomy" id="2899147"/>
    <lineage>
        <taxon>Bacteria</taxon>
        <taxon>Pseudomonadati</taxon>
        <taxon>Pseudomonadota</taxon>
        <taxon>Alphaproteobacteria</taxon>
        <taxon>Acetobacterales</taxon>
        <taxon>Roseomonadaceae</taxon>
        <taxon>Siccirubricoccus</taxon>
    </lineage>
</organism>
<dbReference type="PANTHER" id="PTHR42928">
    <property type="entry name" value="TRICARBOXYLATE-BINDING PROTEIN"/>
    <property type="match status" value="1"/>
</dbReference>